<comment type="caution">
    <text evidence="2">The sequence shown here is derived from an EMBL/GenBank/DDBJ whole genome shotgun (WGS) entry which is preliminary data.</text>
</comment>
<dbReference type="InterPro" id="IPR052894">
    <property type="entry name" value="AsmA-related"/>
</dbReference>
<evidence type="ECO:0000313" key="2">
    <source>
        <dbReference type="EMBL" id="RZT89819.1"/>
    </source>
</evidence>
<evidence type="ECO:0000256" key="1">
    <source>
        <dbReference type="SAM" id="MobiDB-lite"/>
    </source>
</evidence>
<feature type="region of interest" description="Disordered" evidence="1">
    <location>
        <begin position="120"/>
        <end position="140"/>
    </location>
</feature>
<dbReference type="PANTHER" id="PTHR30441">
    <property type="entry name" value="DUF748 DOMAIN-CONTAINING PROTEIN"/>
    <property type="match status" value="1"/>
</dbReference>
<feature type="region of interest" description="Disordered" evidence="1">
    <location>
        <begin position="152"/>
        <end position="181"/>
    </location>
</feature>
<dbReference type="PANTHER" id="PTHR30441:SF8">
    <property type="entry name" value="DUF748 DOMAIN-CONTAINING PROTEIN"/>
    <property type="match status" value="1"/>
</dbReference>
<protein>
    <submittedName>
        <fullName evidence="2">AsmA-like protein</fullName>
    </submittedName>
</protein>
<dbReference type="Proteomes" id="UP000292136">
    <property type="component" value="Unassembled WGS sequence"/>
</dbReference>
<dbReference type="EMBL" id="SHKM01000001">
    <property type="protein sequence ID" value="RZT89819.1"/>
    <property type="molecule type" value="Genomic_DNA"/>
</dbReference>
<keyword evidence="3" id="KW-1185">Reference proteome</keyword>
<proteinExistence type="predicted"/>
<organism evidence="2 3">
    <name type="scientific">Azospira oryzae</name>
    <dbReference type="NCBI Taxonomy" id="146939"/>
    <lineage>
        <taxon>Bacteria</taxon>
        <taxon>Pseudomonadati</taxon>
        <taxon>Pseudomonadota</taxon>
        <taxon>Betaproteobacteria</taxon>
        <taxon>Rhodocyclales</taxon>
        <taxon>Rhodocyclaceae</taxon>
        <taxon>Azospira</taxon>
    </lineage>
</organism>
<accession>A0ABY0IUS9</accession>
<evidence type="ECO:0000313" key="3">
    <source>
        <dbReference type="Proteomes" id="UP000292136"/>
    </source>
</evidence>
<sequence length="582" mass="61418">MDTNLIYEKTAAGEEAMRQRTRLVQRHLRMVLILVDGRTSVADLGEKVGNEQLVESALSELEKDGFIAPVLEQPSVWDKGTAVVQKVKEVALGQLSAFGGNSRQEEVQVVPAAQEAVAPVASPAETAPQAGSAPADKPPTVAWLAGWSTQTEASAEGGKASRPKKVPAGEETGIRPIRRGGRAPRGPLGKALWGVCAALGLALAALLLYPYDNHRPEVEAVLTRMLQQPVKAARLHATFLPHPGLVLEGVHVGQGEGIAIGSVRFLPQLGQWRTLKQVEVRGVSLPLPVLASVSEWVQGARAAAVVFPAIELGEITLQLGGQSLGPLAGTLVPEGAAMPLRLSLHDEARTLSLDLTQAPGGMQLSLEGLGWEPVKDSHLRFDSLNAQGLLTRDGLRLSSIDSRTLEGQVSGSLSLNWNGGVRLETDLVLKHLSLARLNQLLLGGAKGEGQVDASLRLSGRAAEWSRPLSLAQGEGSFVVNRGLLPVDLAEAVRRASSEPLRGGETRFEQLGGKVRVDLLGKRFYDLQLTAGLLRASGVAAVNVDGSLGGSLDVQVGGKGNVLRMPLTLGGTLEAPVLRGGRR</sequence>
<name>A0ABY0IUS9_9RHOO</name>
<gene>
    <name evidence="2" type="ORF">EV678_0615</name>
</gene>
<reference evidence="2 3" key="1">
    <citation type="submission" date="2019-02" db="EMBL/GenBank/DDBJ databases">
        <title>Genomic Encyclopedia of Type Strains, Phase IV (KMG-IV): sequencing the most valuable type-strain genomes for metagenomic binning, comparative biology and taxonomic classification.</title>
        <authorList>
            <person name="Goeker M."/>
        </authorList>
    </citation>
    <scope>NUCLEOTIDE SEQUENCE [LARGE SCALE GENOMIC DNA]</scope>
    <source>
        <strain evidence="2 3">DSM 21223</strain>
    </source>
</reference>